<dbReference type="InterPro" id="IPR059000">
    <property type="entry name" value="ATPase_P-type_domA"/>
</dbReference>
<feature type="domain" description="HMA" evidence="16">
    <location>
        <begin position="3"/>
        <end position="69"/>
    </location>
</feature>
<dbReference type="InterPro" id="IPR027256">
    <property type="entry name" value="P-typ_ATPase_IB"/>
</dbReference>
<comment type="caution">
    <text evidence="17">The sequence shown here is derived from an EMBL/GenBank/DDBJ whole genome shotgun (WGS) entry which is preliminary data.</text>
</comment>
<feature type="transmembrane region" description="Helical" evidence="15">
    <location>
        <begin position="342"/>
        <end position="361"/>
    </location>
</feature>
<keyword evidence="9" id="KW-1278">Translocase</keyword>
<evidence type="ECO:0000256" key="8">
    <source>
        <dbReference type="ARBA" id="ARBA00022840"/>
    </source>
</evidence>
<name>A0A430AJL2_9ENTE</name>
<feature type="transmembrane region" description="Helical" evidence="15">
    <location>
        <begin position="91"/>
        <end position="115"/>
    </location>
</feature>
<dbReference type="GO" id="GO:0016887">
    <property type="term" value="F:ATP hydrolysis activity"/>
    <property type="evidence" value="ECO:0007669"/>
    <property type="project" value="InterPro"/>
</dbReference>
<keyword evidence="12" id="KW-0406">Ion transport</keyword>
<dbReference type="PRINTS" id="PR00943">
    <property type="entry name" value="CUATPASE"/>
</dbReference>
<comment type="catalytic activity">
    <reaction evidence="14">
        <text>Cu(+)(in) + ATP + H2O = Cu(+)(out) + ADP + phosphate + H(+)</text>
        <dbReference type="Rhea" id="RHEA:25792"/>
        <dbReference type="ChEBI" id="CHEBI:15377"/>
        <dbReference type="ChEBI" id="CHEBI:15378"/>
        <dbReference type="ChEBI" id="CHEBI:30616"/>
        <dbReference type="ChEBI" id="CHEBI:43474"/>
        <dbReference type="ChEBI" id="CHEBI:49552"/>
        <dbReference type="ChEBI" id="CHEBI:456216"/>
        <dbReference type="EC" id="7.2.2.8"/>
    </reaction>
</comment>
<dbReference type="SFLD" id="SFLDS00003">
    <property type="entry name" value="Haloacid_Dehalogenase"/>
    <property type="match status" value="1"/>
</dbReference>
<keyword evidence="15" id="KW-1003">Cell membrane</keyword>
<evidence type="ECO:0000256" key="5">
    <source>
        <dbReference type="ARBA" id="ARBA00022723"/>
    </source>
</evidence>
<dbReference type="OrthoDB" id="9813266at2"/>
<proteinExistence type="inferred from homology"/>
<dbReference type="Pfam" id="PF00122">
    <property type="entry name" value="E1-E2_ATPase"/>
    <property type="match status" value="1"/>
</dbReference>
<dbReference type="GO" id="GO:0140581">
    <property type="term" value="F:P-type monovalent copper transporter activity"/>
    <property type="evidence" value="ECO:0007669"/>
    <property type="project" value="UniProtKB-EC"/>
</dbReference>
<feature type="transmembrane region" description="Helical" evidence="15">
    <location>
        <begin position="683"/>
        <end position="699"/>
    </location>
</feature>
<evidence type="ECO:0000256" key="7">
    <source>
        <dbReference type="ARBA" id="ARBA00022796"/>
    </source>
</evidence>
<dbReference type="InterPro" id="IPR006121">
    <property type="entry name" value="HMA_dom"/>
</dbReference>
<dbReference type="PANTHER" id="PTHR43520">
    <property type="entry name" value="ATP7, ISOFORM B"/>
    <property type="match status" value="1"/>
</dbReference>
<evidence type="ECO:0000313" key="17">
    <source>
        <dbReference type="EMBL" id="RSU08248.1"/>
    </source>
</evidence>
<dbReference type="InterPro" id="IPR036163">
    <property type="entry name" value="HMA_dom_sf"/>
</dbReference>
<dbReference type="SUPFAM" id="SSF81665">
    <property type="entry name" value="Calcium ATPase, transmembrane domain M"/>
    <property type="match status" value="1"/>
</dbReference>
<dbReference type="GO" id="GO:0005524">
    <property type="term" value="F:ATP binding"/>
    <property type="evidence" value="ECO:0007669"/>
    <property type="project" value="UniProtKB-UniRule"/>
</dbReference>
<dbReference type="InterPro" id="IPR023299">
    <property type="entry name" value="ATPase_P-typ_cyto_dom_N"/>
</dbReference>
<gene>
    <name evidence="17" type="ORF">CBF30_03125</name>
</gene>
<keyword evidence="6 15" id="KW-0547">Nucleotide-binding</keyword>
<protein>
    <recommendedName>
        <fullName evidence="3">P-type Cu(+) transporter</fullName>
        <ecNumber evidence="3">7.2.2.8</ecNumber>
    </recommendedName>
</protein>
<dbReference type="Pfam" id="PF00403">
    <property type="entry name" value="HMA"/>
    <property type="match status" value="1"/>
</dbReference>
<keyword evidence="12" id="KW-0813">Transport</keyword>
<keyword evidence="13 15" id="KW-0472">Membrane</keyword>
<dbReference type="SUPFAM" id="SSF81653">
    <property type="entry name" value="Calcium ATPase, transduction domain A"/>
    <property type="match status" value="1"/>
</dbReference>
<dbReference type="Gene3D" id="3.30.70.100">
    <property type="match status" value="1"/>
</dbReference>
<dbReference type="SUPFAM" id="SSF56784">
    <property type="entry name" value="HAD-like"/>
    <property type="match status" value="1"/>
</dbReference>
<dbReference type="InterPro" id="IPR008250">
    <property type="entry name" value="ATPase_P-typ_transduc_dom_A_sf"/>
</dbReference>
<evidence type="ECO:0000256" key="4">
    <source>
        <dbReference type="ARBA" id="ARBA00022692"/>
    </source>
</evidence>
<dbReference type="InterPro" id="IPR023214">
    <property type="entry name" value="HAD_sf"/>
</dbReference>
<keyword evidence="7" id="KW-0187">Copper transport</keyword>
<dbReference type="GO" id="GO:0043682">
    <property type="term" value="F:P-type divalent copper transporter activity"/>
    <property type="evidence" value="ECO:0007669"/>
    <property type="project" value="TreeGrafter"/>
</dbReference>
<dbReference type="GO" id="GO:0055070">
    <property type="term" value="P:copper ion homeostasis"/>
    <property type="evidence" value="ECO:0007669"/>
    <property type="project" value="TreeGrafter"/>
</dbReference>
<dbReference type="Gene3D" id="3.40.50.1000">
    <property type="entry name" value="HAD superfamily/HAD-like"/>
    <property type="match status" value="1"/>
</dbReference>
<dbReference type="PROSITE" id="PS01229">
    <property type="entry name" value="COF_2"/>
    <property type="match status" value="1"/>
</dbReference>
<organism evidence="17 18">
    <name type="scientific">Vagococcus entomophilus</name>
    <dbReference type="NCBI Taxonomy" id="1160095"/>
    <lineage>
        <taxon>Bacteria</taxon>
        <taxon>Bacillati</taxon>
        <taxon>Bacillota</taxon>
        <taxon>Bacilli</taxon>
        <taxon>Lactobacillales</taxon>
        <taxon>Enterococcaceae</taxon>
        <taxon>Vagococcus</taxon>
    </lineage>
</organism>
<dbReference type="InterPro" id="IPR018303">
    <property type="entry name" value="ATPase_P-typ_P_site"/>
</dbReference>
<feature type="transmembrane region" description="Helical" evidence="15">
    <location>
        <begin position="185"/>
        <end position="205"/>
    </location>
</feature>
<dbReference type="RefSeq" id="WP_126822668.1">
    <property type="nucleotide sequence ID" value="NZ_JBHLWU010000001.1"/>
</dbReference>
<accession>A0A430AJL2</accession>
<dbReference type="FunFam" id="3.30.70.100:FF:000005">
    <property type="entry name" value="Copper-exporting P-type ATPase A"/>
    <property type="match status" value="1"/>
</dbReference>
<dbReference type="InterPro" id="IPR023298">
    <property type="entry name" value="ATPase_P-typ_TM_dom_sf"/>
</dbReference>
<evidence type="ECO:0000256" key="1">
    <source>
        <dbReference type="ARBA" id="ARBA00004651"/>
    </source>
</evidence>
<evidence type="ECO:0000256" key="12">
    <source>
        <dbReference type="ARBA" id="ARBA00023065"/>
    </source>
</evidence>
<dbReference type="InterPro" id="IPR036412">
    <property type="entry name" value="HAD-like_sf"/>
</dbReference>
<dbReference type="PRINTS" id="PR00942">
    <property type="entry name" value="CUATPASEI"/>
</dbReference>
<evidence type="ECO:0000259" key="16">
    <source>
        <dbReference type="PROSITE" id="PS50846"/>
    </source>
</evidence>
<dbReference type="InterPro" id="IPR044492">
    <property type="entry name" value="P_typ_ATPase_HD_dom"/>
</dbReference>
<dbReference type="PRINTS" id="PR00119">
    <property type="entry name" value="CATATPASE"/>
</dbReference>
<dbReference type="CDD" id="cd00371">
    <property type="entry name" value="HMA"/>
    <property type="match status" value="1"/>
</dbReference>
<dbReference type="SUPFAM" id="SSF55008">
    <property type="entry name" value="HMA, heavy metal-associated domain"/>
    <property type="match status" value="1"/>
</dbReference>
<dbReference type="AlphaFoldDB" id="A0A430AJL2"/>
<dbReference type="NCBIfam" id="TIGR01511">
    <property type="entry name" value="ATPase-IB1_Cu"/>
    <property type="match status" value="1"/>
</dbReference>
<comment type="similarity">
    <text evidence="2 15">Belongs to the cation transport ATPase (P-type) (TC 3.A.3) family. Type IB subfamily.</text>
</comment>
<reference evidence="17 18" key="1">
    <citation type="submission" date="2017-05" db="EMBL/GenBank/DDBJ databases">
        <title>Vagococcus spp. assemblies.</title>
        <authorList>
            <person name="Gulvik C.A."/>
        </authorList>
    </citation>
    <scope>NUCLEOTIDE SEQUENCE [LARGE SCALE GENOMIC DNA]</scope>
    <source>
        <strain evidence="17 18">DSM 24756</strain>
    </source>
</reference>
<evidence type="ECO:0000256" key="13">
    <source>
        <dbReference type="ARBA" id="ARBA00023136"/>
    </source>
</evidence>
<keyword evidence="5 15" id="KW-0479">Metal-binding</keyword>
<keyword evidence="8 15" id="KW-0067">ATP-binding</keyword>
<feature type="transmembrane region" description="Helical" evidence="15">
    <location>
        <begin position="127"/>
        <end position="145"/>
    </location>
</feature>
<dbReference type="NCBIfam" id="TIGR01525">
    <property type="entry name" value="ATPase-IB_hvy"/>
    <property type="match status" value="1"/>
</dbReference>
<sequence>MKTNEQFVLTGMSCTNCAARIEKELNQQAGVENATVNFATEKASVVFDQTIINEKELVNAVKRIGYGAVIDSKEYQATIQKKQEHDARKMTIALILSTVLTFPMVLSMFAMLLGFHFAWVMFLHQPWVQLLLATPVQFIIGFRFYKNAFHALKNKAPNMDVLVAIGTSAAYFLSIYNGFFSNNTSVLYFESSAVIITLILLGKWLEHKAKRKTSDAIRQLMALKVNTAVLVKNGKETETPISNLKIGDVIRIKPGGQIPVDGILLRGQGTINESMLTGESMPVDKKEQEALYCGTLNTTGSFLMKVTQLGEETVLSKIIHTVEEAQTRKAPIQDIADKISRYFVPVVLFIAGIVFILTSIYTRNYELAAIHSVSVLVIACPCALGLATPTAIMVGTGLGAKRGILIRGGDKLQELASISSVVLDKTGTITEGNPKVTDFSAEVAIPEKNILRIIGALEKQSEHPLANAITKYTDSKVMDYPAVNNFQAEIGFGVHGIIEQHDYYVGSVQYARQKIALDLKKIEEINHLEASGKTVMLLFDNDYVLAQISVADTIKSTSKSAINKLQKMGIDVYMLSGDTQTVARTIGEKVGLDSQHVFAGVRPNEKADFIRSHQTPKKAMAMVGDGINDAPALATAAIGVAMGNGADVAIETADVTIMNGDLEQLLVVIQLAQHTMRKIKQNLFWAFFYNLIGIPFAALGFLSPIIAGAAMAFSSVSVLLNSLSLNRMKVK</sequence>
<evidence type="ECO:0000256" key="10">
    <source>
        <dbReference type="ARBA" id="ARBA00022989"/>
    </source>
</evidence>
<evidence type="ECO:0000256" key="11">
    <source>
        <dbReference type="ARBA" id="ARBA00023008"/>
    </source>
</evidence>
<evidence type="ECO:0000256" key="14">
    <source>
        <dbReference type="ARBA" id="ARBA00049289"/>
    </source>
</evidence>
<evidence type="ECO:0000256" key="2">
    <source>
        <dbReference type="ARBA" id="ARBA00006024"/>
    </source>
</evidence>
<keyword evidence="18" id="KW-1185">Reference proteome</keyword>
<dbReference type="SFLD" id="SFLDF00027">
    <property type="entry name" value="p-type_atpase"/>
    <property type="match status" value="1"/>
</dbReference>
<dbReference type="PROSITE" id="PS00154">
    <property type="entry name" value="ATPASE_E1_E2"/>
    <property type="match status" value="1"/>
</dbReference>
<dbReference type="InterPro" id="IPR017969">
    <property type="entry name" value="Heavy-metal-associated_CS"/>
</dbReference>
<feature type="transmembrane region" description="Helical" evidence="15">
    <location>
        <begin position="157"/>
        <end position="179"/>
    </location>
</feature>
<dbReference type="EC" id="7.2.2.8" evidence="3"/>
<dbReference type="Gene3D" id="3.40.1110.10">
    <property type="entry name" value="Calcium-transporting ATPase, cytoplasmic domain N"/>
    <property type="match status" value="1"/>
</dbReference>
<comment type="subcellular location">
    <subcellularLocation>
        <location evidence="1">Cell membrane</location>
        <topology evidence="1">Multi-pass membrane protein</topology>
    </subcellularLocation>
</comment>
<evidence type="ECO:0000256" key="6">
    <source>
        <dbReference type="ARBA" id="ARBA00022741"/>
    </source>
</evidence>
<evidence type="ECO:0000256" key="3">
    <source>
        <dbReference type="ARBA" id="ARBA00012517"/>
    </source>
</evidence>
<dbReference type="EMBL" id="NGJZ01000001">
    <property type="protein sequence ID" value="RSU08248.1"/>
    <property type="molecule type" value="Genomic_DNA"/>
</dbReference>
<keyword evidence="4 15" id="KW-0812">Transmembrane</keyword>
<dbReference type="Pfam" id="PF00702">
    <property type="entry name" value="Hydrolase"/>
    <property type="match status" value="1"/>
</dbReference>
<dbReference type="SFLD" id="SFLDG00002">
    <property type="entry name" value="C1.7:_P-type_atpase_like"/>
    <property type="match status" value="1"/>
</dbReference>
<evidence type="ECO:0000256" key="9">
    <source>
        <dbReference type="ARBA" id="ARBA00022967"/>
    </source>
</evidence>
<evidence type="ECO:0000313" key="18">
    <source>
        <dbReference type="Proteomes" id="UP000288669"/>
    </source>
</evidence>
<dbReference type="Gene3D" id="2.70.150.10">
    <property type="entry name" value="Calcium-transporting ATPase, cytoplasmic transduction domain A"/>
    <property type="match status" value="1"/>
</dbReference>
<keyword evidence="11" id="KW-0186">Copper</keyword>
<dbReference type="FunFam" id="2.70.150.10:FF:000002">
    <property type="entry name" value="Copper-transporting ATPase 1, putative"/>
    <property type="match status" value="1"/>
</dbReference>
<feature type="transmembrane region" description="Helical" evidence="15">
    <location>
        <begin position="705"/>
        <end position="725"/>
    </location>
</feature>
<dbReference type="GO" id="GO:0005507">
    <property type="term" value="F:copper ion binding"/>
    <property type="evidence" value="ECO:0007669"/>
    <property type="project" value="TreeGrafter"/>
</dbReference>
<keyword evidence="10 15" id="KW-1133">Transmembrane helix</keyword>
<feature type="transmembrane region" description="Helical" evidence="15">
    <location>
        <begin position="373"/>
        <end position="398"/>
    </location>
</feature>
<dbReference type="Proteomes" id="UP000288669">
    <property type="component" value="Unassembled WGS sequence"/>
</dbReference>
<dbReference type="GO" id="GO:0005886">
    <property type="term" value="C:plasma membrane"/>
    <property type="evidence" value="ECO:0007669"/>
    <property type="project" value="UniProtKB-SubCell"/>
</dbReference>
<evidence type="ECO:0000256" key="15">
    <source>
        <dbReference type="RuleBase" id="RU362081"/>
    </source>
</evidence>
<dbReference type="PROSITE" id="PS50846">
    <property type="entry name" value="HMA_2"/>
    <property type="match status" value="1"/>
</dbReference>
<dbReference type="CDD" id="cd02094">
    <property type="entry name" value="P-type_ATPase_Cu-like"/>
    <property type="match status" value="1"/>
</dbReference>
<dbReference type="InterPro" id="IPR001757">
    <property type="entry name" value="P_typ_ATPase"/>
</dbReference>
<dbReference type="PANTHER" id="PTHR43520:SF8">
    <property type="entry name" value="P-TYPE CU(+) TRANSPORTER"/>
    <property type="match status" value="1"/>
</dbReference>
<dbReference type="PROSITE" id="PS01047">
    <property type="entry name" value="HMA_1"/>
    <property type="match status" value="1"/>
</dbReference>
<dbReference type="NCBIfam" id="TIGR01494">
    <property type="entry name" value="ATPase_P-type"/>
    <property type="match status" value="1"/>
</dbReference>